<proteinExistence type="predicted"/>
<dbReference type="PROSITE" id="PS51257">
    <property type="entry name" value="PROKAR_LIPOPROTEIN"/>
    <property type="match status" value="1"/>
</dbReference>
<name>A0A2U8E1J8_9BACT</name>
<dbReference type="EMBL" id="CP023004">
    <property type="protein sequence ID" value="AWI08564.1"/>
    <property type="molecule type" value="Genomic_DNA"/>
</dbReference>
<dbReference type="KEGG" id="elut:CKA38_04230"/>
<evidence type="ECO:0008006" key="4">
    <source>
        <dbReference type="Google" id="ProtNLM"/>
    </source>
</evidence>
<evidence type="ECO:0000256" key="1">
    <source>
        <dbReference type="SAM" id="SignalP"/>
    </source>
</evidence>
<protein>
    <recommendedName>
        <fullName evidence="4">Tetratricopeptide repeat protein</fullName>
    </recommendedName>
</protein>
<dbReference type="OrthoDB" id="7319921at2"/>
<keyword evidence="3" id="KW-1185">Reference proteome</keyword>
<organism evidence="2 3">
    <name type="scientific">Ereboglobus luteus</name>
    <dbReference type="NCBI Taxonomy" id="1796921"/>
    <lineage>
        <taxon>Bacteria</taxon>
        <taxon>Pseudomonadati</taxon>
        <taxon>Verrucomicrobiota</taxon>
        <taxon>Opitutia</taxon>
        <taxon>Opitutales</taxon>
        <taxon>Opitutaceae</taxon>
        <taxon>Ereboglobus</taxon>
    </lineage>
</organism>
<reference evidence="2 3" key="1">
    <citation type="journal article" date="2018" name="Syst. Appl. Microbiol.">
        <title>Ereboglobus luteus gen. nov. sp. nov. from cockroach guts, and new insights into the oxygen relationship of the genera Opitutus and Didymococcus (Verrucomicrobia: Opitutaceae).</title>
        <authorList>
            <person name="Tegtmeier D."/>
            <person name="Belitz A."/>
            <person name="Radek R."/>
            <person name="Heimerl T."/>
            <person name="Brune A."/>
        </authorList>
    </citation>
    <scope>NUCLEOTIDE SEQUENCE [LARGE SCALE GENOMIC DNA]</scope>
    <source>
        <strain evidence="2 3">Ho45</strain>
    </source>
</reference>
<dbReference type="RefSeq" id="WP_108824372.1">
    <property type="nucleotide sequence ID" value="NZ_CP023004.1"/>
</dbReference>
<evidence type="ECO:0000313" key="2">
    <source>
        <dbReference type="EMBL" id="AWI08564.1"/>
    </source>
</evidence>
<sequence length="407" mass="43577">MRLVVQSTAILALLLIAGGCTTTPPRPPPPPLTGDAVVDYQNQLDAAPEKDRALWQYRLGLAALRRGEAGIAKPALDDALSLVAANYGNINKAAAKSRGMFTQEASKPFVGEAYERVMANFYRGIIYWAAGEPDNARALFRTGQLLDSDTLNKEYAGDYVLLDYLDGYVSAKLNPHSPDAGADALKRARASAAAQERAAPPDYDTAANVMVFVDYGAGPQKYAGGDSGQQLLYRVLPPSATSARLSVGGRSYALPPYDDVSFQAITRGGRVMDQILGNKAAFKRTTDTIGDVGLIGAMAVSNSSDSKDAQIITGALLLAGFASKIISASTRTRADTRCWDNLPRYLSFAAIQLPPGTHQAELAFFDEKGAQYKQQTQNFMITVPDPAALPIGAASKDVVIYRSQMRN</sequence>
<feature type="chain" id="PRO_5015933466" description="Tetratricopeptide repeat protein" evidence="1">
    <location>
        <begin position="23"/>
        <end position="407"/>
    </location>
</feature>
<dbReference type="Proteomes" id="UP000244896">
    <property type="component" value="Chromosome"/>
</dbReference>
<accession>A0A2U8E1J8</accession>
<evidence type="ECO:0000313" key="3">
    <source>
        <dbReference type="Proteomes" id="UP000244896"/>
    </source>
</evidence>
<keyword evidence="1" id="KW-0732">Signal</keyword>
<gene>
    <name evidence="2" type="ORF">CKA38_04230</name>
</gene>
<dbReference type="AlphaFoldDB" id="A0A2U8E1J8"/>
<feature type="signal peptide" evidence="1">
    <location>
        <begin position="1"/>
        <end position="22"/>
    </location>
</feature>